<accession>A0A7J0FSB6</accession>
<dbReference type="AlphaFoldDB" id="A0A7J0FSB6"/>
<dbReference type="SUPFAM" id="SSF53613">
    <property type="entry name" value="Ribokinase-like"/>
    <property type="match status" value="1"/>
</dbReference>
<dbReference type="GO" id="GO:0016301">
    <property type="term" value="F:kinase activity"/>
    <property type="evidence" value="ECO:0007669"/>
    <property type="project" value="UniProtKB-KW"/>
</dbReference>
<comment type="similarity">
    <text evidence="1">Belongs to the carbohydrate kinase PfkB family.</text>
</comment>
<evidence type="ECO:0000256" key="3">
    <source>
        <dbReference type="ARBA" id="ARBA00022777"/>
    </source>
</evidence>
<dbReference type="InterPro" id="IPR029056">
    <property type="entry name" value="Ribokinase-like"/>
</dbReference>
<reference evidence="5 6" key="1">
    <citation type="submission" date="2019-07" db="EMBL/GenBank/DDBJ databases">
        <title>De Novo Assembly of kiwifruit Actinidia rufa.</title>
        <authorList>
            <person name="Sugita-Konishi S."/>
            <person name="Sato K."/>
            <person name="Mori E."/>
            <person name="Abe Y."/>
            <person name="Kisaki G."/>
            <person name="Hamano K."/>
            <person name="Suezawa K."/>
            <person name="Otani M."/>
            <person name="Fukuda T."/>
            <person name="Manabe T."/>
            <person name="Gomi K."/>
            <person name="Tabuchi M."/>
            <person name="Akimitsu K."/>
            <person name="Kataoka I."/>
        </authorList>
    </citation>
    <scope>NUCLEOTIDE SEQUENCE [LARGE SCALE GENOMIC DNA]</scope>
    <source>
        <strain evidence="6">cv. Fuchu</strain>
    </source>
</reference>
<dbReference type="Proteomes" id="UP000585474">
    <property type="component" value="Unassembled WGS sequence"/>
</dbReference>
<organism evidence="5 6">
    <name type="scientific">Actinidia rufa</name>
    <dbReference type="NCBI Taxonomy" id="165716"/>
    <lineage>
        <taxon>Eukaryota</taxon>
        <taxon>Viridiplantae</taxon>
        <taxon>Streptophyta</taxon>
        <taxon>Embryophyta</taxon>
        <taxon>Tracheophyta</taxon>
        <taxon>Spermatophyta</taxon>
        <taxon>Magnoliopsida</taxon>
        <taxon>eudicotyledons</taxon>
        <taxon>Gunneridae</taxon>
        <taxon>Pentapetalae</taxon>
        <taxon>asterids</taxon>
        <taxon>Ericales</taxon>
        <taxon>Actinidiaceae</taxon>
        <taxon>Actinidia</taxon>
    </lineage>
</organism>
<dbReference type="Gene3D" id="3.40.1190.20">
    <property type="match status" value="1"/>
</dbReference>
<evidence type="ECO:0000259" key="4">
    <source>
        <dbReference type="Pfam" id="PF00294"/>
    </source>
</evidence>
<dbReference type="InterPro" id="IPR011611">
    <property type="entry name" value="PfkB_dom"/>
</dbReference>
<dbReference type="Pfam" id="PF00294">
    <property type="entry name" value="PfkB"/>
    <property type="match status" value="1"/>
</dbReference>
<keyword evidence="6" id="KW-1185">Reference proteome</keyword>
<comment type="caution">
    <text evidence="5">The sequence shown here is derived from an EMBL/GenBank/DDBJ whole genome shotgun (WGS) entry which is preliminary data.</text>
</comment>
<dbReference type="EMBL" id="BJWL01000015">
    <property type="protein sequence ID" value="GFZ01599.1"/>
    <property type="molecule type" value="Genomic_DNA"/>
</dbReference>
<feature type="domain" description="Carbohydrate kinase PfkB" evidence="4">
    <location>
        <begin position="217"/>
        <end position="276"/>
    </location>
</feature>
<dbReference type="InterPro" id="IPR050306">
    <property type="entry name" value="PfkB_Carbo_kinase"/>
</dbReference>
<gene>
    <name evidence="5" type="ORF">Acr_15g0002080</name>
</gene>
<dbReference type="PROSITE" id="PS00584">
    <property type="entry name" value="PFKB_KINASES_2"/>
    <property type="match status" value="1"/>
</dbReference>
<keyword evidence="3 5" id="KW-0418">Kinase</keyword>
<dbReference type="PANTHER" id="PTHR43085:SF13">
    <property type="entry name" value="INOSITOL 3-KINASE"/>
    <property type="match status" value="1"/>
</dbReference>
<proteinExistence type="inferred from homology"/>
<evidence type="ECO:0000313" key="5">
    <source>
        <dbReference type="EMBL" id="GFZ01599.1"/>
    </source>
</evidence>
<evidence type="ECO:0000256" key="2">
    <source>
        <dbReference type="ARBA" id="ARBA00022679"/>
    </source>
</evidence>
<dbReference type="InterPro" id="IPR002173">
    <property type="entry name" value="Carboh/pur_kinase_PfkB_CS"/>
</dbReference>
<sequence>MESQIHPILKVTGEINRLETGDVRTYGGRGRHSRKFELSEDQEPHQQQPPLSHCVLIIGNYCHDVLIKDDVVIAESLYGCASFISIVLDGLSIPSAYASKIGAHRIAAPELGPQVGTLLQPYSPVGSPWQFDFGLAVGVGGEILSETLDRMLNLCTVMFVDIQSLIWVFDFVDGTVKMIRLKEIGFFHLLPRIRFLNASAEEAPFVDVVEARKLCCVLVTNGQDDCTVHWKDEEYQIAPFLAVQIDPTGAGDSFLGGLVAGLVQGLAVPDAAVLGNFCDL</sequence>
<protein>
    <submittedName>
        <fullName evidence="5">PfkB-like carbohydrate kinase family protein</fullName>
    </submittedName>
</protein>
<dbReference type="GO" id="GO:0010264">
    <property type="term" value="P:myo-inositol hexakisphosphate biosynthetic process"/>
    <property type="evidence" value="ECO:0007669"/>
    <property type="project" value="TreeGrafter"/>
</dbReference>
<evidence type="ECO:0000313" key="6">
    <source>
        <dbReference type="Proteomes" id="UP000585474"/>
    </source>
</evidence>
<dbReference type="OrthoDB" id="497927at2759"/>
<keyword evidence="2" id="KW-0808">Transferase</keyword>
<name>A0A7J0FSB6_9ERIC</name>
<evidence type="ECO:0000256" key="1">
    <source>
        <dbReference type="ARBA" id="ARBA00010688"/>
    </source>
</evidence>
<dbReference type="PANTHER" id="PTHR43085">
    <property type="entry name" value="HEXOKINASE FAMILY MEMBER"/>
    <property type="match status" value="1"/>
</dbReference>